<reference evidence="1 2" key="1">
    <citation type="submission" date="2016-09" db="EMBL/GenBank/DDBJ databases">
        <title>Extensive genetic diversity and differential bi-allelic expression allows diatom success in the polar Southern Ocean.</title>
        <authorList>
            <consortium name="DOE Joint Genome Institute"/>
            <person name="Mock T."/>
            <person name="Otillar R.P."/>
            <person name="Strauss J."/>
            <person name="Dupont C."/>
            <person name="Frickenhaus S."/>
            <person name="Maumus F."/>
            <person name="Mcmullan M."/>
            <person name="Sanges R."/>
            <person name="Schmutz J."/>
            <person name="Toseland A."/>
            <person name="Valas R."/>
            <person name="Veluchamy A."/>
            <person name="Ward B.J."/>
            <person name="Allen A."/>
            <person name="Barry K."/>
            <person name="Falciatore A."/>
            <person name="Ferrante M."/>
            <person name="Fortunato A.E."/>
            <person name="Gloeckner G."/>
            <person name="Gruber A."/>
            <person name="Hipkin R."/>
            <person name="Janech M."/>
            <person name="Kroth P."/>
            <person name="Leese F."/>
            <person name="Lindquist E."/>
            <person name="Lyon B.R."/>
            <person name="Martin J."/>
            <person name="Mayer C."/>
            <person name="Parker M."/>
            <person name="Quesneville H."/>
            <person name="Raymond J."/>
            <person name="Uhlig C."/>
            <person name="Valentin K.U."/>
            <person name="Worden A.Z."/>
            <person name="Armbrust E.V."/>
            <person name="Bowler C."/>
            <person name="Green B."/>
            <person name="Moulton V."/>
            <person name="Van Oosterhout C."/>
            <person name="Grigoriev I."/>
        </authorList>
    </citation>
    <scope>NUCLEOTIDE SEQUENCE [LARGE SCALE GENOMIC DNA]</scope>
    <source>
        <strain evidence="1 2">CCMP1102</strain>
    </source>
</reference>
<dbReference type="KEGG" id="fcy:FRACYDRAFT_268170"/>
<proteinExistence type="predicted"/>
<dbReference type="EMBL" id="KV784355">
    <property type="protein sequence ID" value="OEU20085.1"/>
    <property type="molecule type" value="Genomic_DNA"/>
</dbReference>
<name>A0A1E7FPS1_9STRA</name>
<organism evidence="1 2">
    <name type="scientific">Fragilariopsis cylindrus CCMP1102</name>
    <dbReference type="NCBI Taxonomy" id="635003"/>
    <lineage>
        <taxon>Eukaryota</taxon>
        <taxon>Sar</taxon>
        <taxon>Stramenopiles</taxon>
        <taxon>Ochrophyta</taxon>
        <taxon>Bacillariophyta</taxon>
        <taxon>Bacillariophyceae</taxon>
        <taxon>Bacillariophycidae</taxon>
        <taxon>Bacillariales</taxon>
        <taxon>Bacillariaceae</taxon>
        <taxon>Fragilariopsis</taxon>
    </lineage>
</organism>
<dbReference type="AlphaFoldDB" id="A0A1E7FPS1"/>
<dbReference type="InParanoid" id="A0A1E7FPS1"/>
<gene>
    <name evidence="1" type="ORF">FRACYDRAFT_268170</name>
</gene>
<evidence type="ECO:0000313" key="1">
    <source>
        <dbReference type="EMBL" id="OEU20085.1"/>
    </source>
</evidence>
<protein>
    <submittedName>
        <fullName evidence="1">Uncharacterized protein</fullName>
    </submittedName>
</protein>
<keyword evidence="2" id="KW-1185">Reference proteome</keyword>
<evidence type="ECO:0000313" key="2">
    <source>
        <dbReference type="Proteomes" id="UP000095751"/>
    </source>
</evidence>
<dbReference type="Proteomes" id="UP000095751">
    <property type="component" value="Unassembled WGS sequence"/>
</dbReference>
<accession>A0A1E7FPS1</accession>
<sequence length="130" mass="14424">MRGIAVSIWSRFLSRLVPSKKGVDCGSSVCSPHSLMILYCVILNVVKEKVNAQLVGTLGIFARPAASTYCISFPIGVSIKIPTASKFFLLQYCFFGASYIIELRYNRQADRSTTTSKHRSIDDLLLVRLS</sequence>